<dbReference type="Proteomes" id="UP000829291">
    <property type="component" value="Chromosome 4"/>
</dbReference>
<dbReference type="OrthoDB" id="2017408at2759"/>
<feature type="region of interest" description="Disordered" evidence="1">
    <location>
        <begin position="109"/>
        <end position="149"/>
    </location>
</feature>
<name>A0A6J0C3L8_NEOLC</name>
<evidence type="ECO:0000313" key="2">
    <source>
        <dbReference type="Proteomes" id="UP000829291"/>
    </source>
</evidence>
<protein>
    <submittedName>
        <fullName evidence="3">Uncharacterized protein LOC107225797 isoform X1</fullName>
    </submittedName>
</protein>
<feature type="region of interest" description="Disordered" evidence="1">
    <location>
        <begin position="1"/>
        <end position="30"/>
    </location>
</feature>
<sequence length="697" mass="76145">MSGQMKVKSLSLSRRTQTPPAKEEGGKLVITETEKAQVSNLDSMLSSPISHSSHLCSTPIRNNVERRLRDESPDQYLHYSPTSSLYPCTQESGSEIAWDWHSTSNGHYNSSSTDTAGGKGNTMNNNTPKRTQLLPKQKRTAKSNSPLLNIPPKRKLMLMNVAESIGKFAAELKAVADNIKMEQQSTDSREAGSAAASEASKEVNIFDMKTQVVRREDDVDIHEASTFDFNILVEKSPGCNNDAKTCGSSLDDMFDESLDECMVQCSQEVEDKLKQISEVSKKMDKPATVTCASNSGRSNTDLNAKRSLVNAAGRRHNFETRDGVNTKTVKRCDVTMLGNDIPASQIPDDSFDDCLALCLDDDDELLSQYVNNTKVKISNNSTNANSAKMSTTDSSSKTVVSNKWITTNLDKANPRPTTSGTNQPMETSSNFKRKQQCMMSSEGGITHQSRKFFKTKSLSDSICENTSVGTDSPSKTAVSITLTTRNLDEANPMPTTSWTNQPMETSSNFKRKQQCMTGSESATAYENRKFFKSKSLSDSNCGNASADTAGNSKSNLNPNMGGICNVQPVSKSSSNHNLNAQRRNDACSTPDVNNPGSADSQVSYSYRRYSNNINGVSNGSVGNSDPYAVPTLPPDRQGCTGSRNAAVSNYRLAHCTPEEIERKRTEARMKLESRLRKQGVTGKPDIGPVGKRPAVKR</sequence>
<dbReference type="KEGG" id="nlo:107225797"/>
<proteinExistence type="predicted"/>
<dbReference type="GeneID" id="107225797"/>
<feature type="region of interest" description="Disordered" evidence="1">
    <location>
        <begin position="488"/>
        <end position="512"/>
    </location>
</feature>
<feature type="compositionally biased region" description="Polar residues" evidence="1">
    <location>
        <begin position="493"/>
        <end position="512"/>
    </location>
</feature>
<evidence type="ECO:0000256" key="1">
    <source>
        <dbReference type="SAM" id="MobiDB-lite"/>
    </source>
</evidence>
<feature type="region of interest" description="Disordered" evidence="1">
    <location>
        <begin position="409"/>
        <end position="429"/>
    </location>
</feature>
<accession>A0A6J0C3L8</accession>
<dbReference type="InParanoid" id="A0A6J0C3L8"/>
<organism evidence="3">
    <name type="scientific">Neodiprion lecontei</name>
    <name type="common">Redheaded pine sawfly</name>
    <dbReference type="NCBI Taxonomy" id="441921"/>
    <lineage>
        <taxon>Eukaryota</taxon>
        <taxon>Metazoa</taxon>
        <taxon>Ecdysozoa</taxon>
        <taxon>Arthropoda</taxon>
        <taxon>Hexapoda</taxon>
        <taxon>Insecta</taxon>
        <taxon>Pterygota</taxon>
        <taxon>Neoptera</taxon>
        <taxon>Endopterygota</taxon>
        <taxon>Hymenoptera</taxon>
        <taxon>Tenthredinoidea</taxon>
        <taxon>Diprionidae</taxon>
        <taxon>Diprioninae</taxon>
        <taxon>Neodiprion</taxon>
    </lineage>
</organism>
<keyword evidence="2" id="KW-1185">Reference proteome</keyword>
<feature type="region of interest" description="Disordered" evidence="1">
    <location>
        <begin position="673"/>
        <end position="697"/>
    </location>
</feature>
<evidence type="ECO:0000313" key="3">
    <source>
        <dbReference type="RefSeq" id="XP_015521866.1"/>
    </source>
</evidence>
<gene>
    <name evidence="3" type="primary">LOC107225797</name>
</gene>
<dbReference type="AlphaFoldDB" id="A0A6J0C3L8"/>
<feature type="compositionally biased region" description="Polar residues" evidence="1">
    <location>
        <begin position="109"/>
        <end position="130"/>
    </location>
</feature>
<feature type="region of interest" description="Disordered" evidence="1">
    <location>
        <begin position="571"/>
        <end position="601"/>
    </location>
</feature>
<reference evidence="3" key="1">
    <citation type="submission" date="2025-08" db="UniProtKB">
        <authorList>
            <consortium name="RefSeq"/>
        </authorList>
    </citation>
    <scope>IDENTIFICATION</scope>
    <source>
        <tissue evidence="3">Thorax and Abdomen</tissue>
    </source>
</reference>
<dbReference type="RefSeq" id="XP_015521866.1">
    <property type="nucleotide sequence ID" value="XM_015666380.2"/>
</dbReference>
<feature type="compositionally biased region" description="Polar residues" evidence="1">
    <location>
        <begin position="10"/>
        <end position="19"/>
    </location>
</feature>